<proteinExistence type="predicted"/>
<name>A0AAE7P0N8_9BRAD</name>
<evidence type="ECO:0000313" key="2">
    <source>
        <dbReference type="EMBL" id="QOZ73215.1"/>
    </source>
</evidence>
<evidence type="ECO:0000313" key="3">
    <source>
        <dbReference type="Proteomes" id="UP000594015"/>
    </source>
</evidence>
<feature type="compositionally biased region" description="Basic and acidic residues" evidence="1">
    <location>
        <begin position="18"/>
        <end position="38"/>
    </location>
</feature>
<gene>
    <name evidence="2" type="ORF">WN72_08150</name>
</gene>
<reference evidence="2 3" key="1">
    <citation type="submission" date="2018-06" db="EMBL/GenBank/DDBJ databases">
        <title>Comparative genomics of Bradyrhizobium nodulating Arachidis hypogaea.</title>
        <authorList>
            <person name="Li Y."/>
        </authorList>
    </citation>
    <scope>NUCLEOTIDE SEQUENCE [LARGE SCALE GENOMIC DNA]</scope>
    <source>
        <strain evidence="2 3">CCBAU 051107</strain>
    </source>
</reference>
<sequence length="132" mass="15516">MVQRVLRRDQPRRRPSRHREQASRQDRRSPEERLHDMPPEYWRAVLDDVSADARPTPDPIGTQRLCDIDRHLLRVGCRRCGRTVELQKVEAIRLYGPDSIWRNVRQRLLDNTCSQRTGRHEEDGCGPACDVP</sequence>
<dbReference type="KEGG" id="barh:WN72_08150"/>
<organism evidence="2 3">
    <name type="scientific">Bradyrhizobium arachidis</name>
    <dbReference type="NCBI Taxonomy" id="858423"/>
    <lineage>
        <taxon>Bacteria</taxon>
        <taxon>Pseudomonadati</taxon>
        <taxon>Pseudomonadota</taxon>
        <taxon>Alphaproteobacteria</taxon>
        <taxon>Hyphomicrobiales</taxon>
        <taxon>Nitrobacteraceae</taxon>
        <taxon>Bradyrhizobium</taxon>
    </lineage>
</organism>
<dbReference type="RefSeq" id="WP_092218790.1">
    <property type="nucleotide sequence ID" value="NZ_CP030050.1"/>
</dbReference>
<dbReference type="Proteomes" id="UP000594015">
    <property type="component" value="Chromosome"/>
</dbReference>
<feature type="region of interest" description="Disordered" evidence="1">
    <location>
        <begin position="1"/>
        <end position="39"/>
    </location>
</feature>
<dbReference type="AlphaFoldDB" id="A0AAE7P0N8"/>
<dbReference type="EMBL" id="CP030050">
    <property type="protein sequence ID" value="QOZ73215.1"/>
    <property type="molecule type" value="Genomic_DNA"/>
</dbReference>
<protein>
    <submittedName>
        <fullName evidence="2">Uncharacterized protein</fullName>
    </submittedName>
</protein>
<accession>A0AAE7P0N8</accession>
<evidence type="ECO:0000256" key="1">
    <source>
        <dbReference type="SAM" id="MobiDB-lite"/>
    </source>
</evidence>